<evidence type="ECO:0000313" key="3">
    <source>
        <dbReference type="EMBL" id="CAF3876934.1"/>
    </source>
</evidence>
<dbReference type="EMBL" id="CAJOBC010005817">
    <property type="protein sequence ID" value="CAF3876934.1"/>
    <property type="molecule type" value="Genomic_DNA"/>
</dbReference>
<dbReference type="EMBL" id="CAJNOQ010005817">
    <property type="protein sequence ID" value="CAF1112736.1"/>
    <property type="molecule type" value="Genomic_DNA"/>
</dbReference>
<dbReference type="Proteomes" id="UP000681722">
    <property type="component" value="Unassembled WGS sequence"/>
</dbReference>
<protein>
    <submittedName>
        <fullName evidence="2">Uncharacterized protein</fullName>
    </submittedName>
</protein>
<keyword evidence="1" id="KW-0472">Membrane</keyword>
<dbReference type="Proteomes" id="UP000663829">
    <property type="component" value="Unassembled WGS sequence"/>
</dbReference>
<gene>
    <name evidence="2" type="ORF">GPM918_LOCUS19311</name>
    <name evidence="3" type="ORF">SRO942_LOCUS19308</name>
</gene>
<dbReference type="OrthoDB" id="10039156at2759"/>
<keyword evidence="1" id="KW-0812">Transmembrane</keyword>
<sequence length="737" mass="83541">MYSLSCFFPAQYDSYPINGTVASLIPLSSDESLTSATTQLINNFTDSVISAREQISNTTENSTFVSLYNTVDNITSIENGYNYSVSLLYSTDSIHQFENSTTYVQDELTPSNLTHISITDPENASNVTFTNDFDYTDIPNGTTALVYDNKLETNIQNSTSIFSSFYDYDTTDIQDKYSNISTLFDNVSLFNVNVTFSTTAKPIEYSEHTAFDDQDFNSTFVTNHESTIYDTSYSTAVFSEDTDISDLTTFTDSDDRTTLSNDLTTKFEKTLILDDICRLNPDKCSWENSYDIDKTDSSLPQALWKKTLSSFSVGNTSLDKRPAGSDSVVYIVEYKPQCLNRVCKVKLKHTKTINIKTNGCLKFSIWARGNLRNSQFWIEELSIQNGREEISIREIGLSLMFKNKTDWIHIQHEIKKNIFPQKTLMLKVRITFKDPLIDSFAISNLKLDLTKECMDKSALLTTQHYRHNETSTTKWSRFPYYTTINNYRRQRIENRSTTVQRRLTLRSFDEIEEGSGSTTNIFPTEYATTNDESSAMIMINNTLHTTDDFSLYTNIIDSNSSEISTMSGTNIELTSTIQDDLVVTDSSEIKTSRSTVAYKKSYPRSSSLLIFPLEMNIAKRFIIIISTLCLSLVCCTTLCAICALCRRRTAVWNVRFDSPIQLIRKISLHSLPLKQISRQASTIVRPKSTVLKAVSSIYSKDISSRYKPTDTPSSSMSTSSQMSKLSDNSAASYYTYL</sequence>
<organism evidence="2 4">
    <name type="scientific">Didymodactylos carnosus</name>
    <dbReference type="NCBI Taxonomy" id="1234261"/>
    <lineage>
        <taxon>Eukaryota</taxon>
        <taxon>Metazoa</taxon>
        <taxon>Spiralia</taxon>
        <taxon>Gnathifera</taxon>
        <taxon>Rotifera</taxon>
        <taxon>Eurotatoria</taxon>
        <taxon>Bdelloidea</taxon>
        <taxon>Philodinida</taxon>
        <taxon>Philodinidae</taxon>
        <taxon>Didymodactylos</taxon>
    </lineage>
</organism>
<accession>A0A814Q0E1</accession>
<evidence type="ECO:0000256" key="1">
    <source>
        <dbReference type="SAM" id="Phobius"/>
    </source>
</evidence>
<keyword evidence="1" id="KW-1133">Transmembrane helix</keyword>
<name>A0A814Q0E1_9BILA</name>
<dbReference type="AlphaFoldDB" id="A0A814Q0E1"/>
<keyword evidence="4" id="KW-1185">Reference proteome</keyword>
<comment type="caution">
    <text evidence="2">The sequence shown here is derived from an EMBL/GenBank/DDBJ whole genome shotgun (WGS) entry which is preliminary data.</text>
</comment>
<evidence type="ECO:0000313" key="2">
    <source>
        <dbReference type="EMBL" id="CAF1112736.1"/>
    </source>
</evidence>
<evidence type="ECO:0000313" key="4">
    <source>
        <dbReference type="Proteomes" id="UP000663829"/>
    </source>
</evidence>
<reference evidence="2" key="1">
    <citation type="submission" date="2021-02" db="EMBL/GenBank/DDBJ databases">
        <authorList>
            <person name="Nowell W R."/>
        </authorList>
    </citation>
    <scope>NUCLEOTIDE SEQUENCE</scope>
</reference>
<proteinExistence type="predicted"/>
<feature type="transmembrane region" description="Helical" evidence="1">
    <location>
        <begin position="621"/>
        <end position="645"/>
    </location>
</feature>